<protein>
    <recommendedName>
        <fullName evidence="4">Fimbrial protein</fullName>
    </recommendedName>
</protein>
<gene>
    <name evidence="2" type="ORF">MD535_10605</name>
</gene>
<feature type="signal peptide" evidence="1">
    <location>
        <begin position="1"/>
        <end position="21"/>
    </location>
</feature>
<organism evidence="2 3">
    <name type="scientific">Vibrio qingdaonensis</name>
    <dbReference type="NCBI Taxonomy" id="2829491"/>
    <lineage>
        <taxon>Bacteria</taxon>
        <taxon>Pseudomonadati</taxon>
        <taxon>Pseudomonadota</taxon>
        <taxon>Gammaproteobacteria</taxon>
        <taxon>Vibrionales</taxon>
        <taxon>Vibrionaceae</taxon>
        <taxon>Vibrio</taxon>
    </lineage>
</organism>
<name>A0A9X3CN55_9VIBR</name>
<comment type="caution">
    <text evidence="2">The sequence shown here is derived from an EMBL/GenBank/DDBJ whole genome shotgun (WGS) entry which is preliminary data.</text>
</comment>
<reference evidence="2" key="1">
    <citation type="submission" date="2022-02" db="EMBL/GenBank/DDBJ databases">
        <title>Vibrio sp. nov, a new bacterium isolated from seawater.</title>
        <authorList>
            <person name="Yuan Y."/>
        </authorList>
    </citation>
    <scope>NUCLEOTIDE SEQUENCE</scope>
    <source>
        <strain evidence="2">ZSDZ65</strain>
    </source>
</reference>
<dbReference type="EMBL" id="JAKRRY010000011">
    <property type="protein sequence ID" value="MCW8346451.1"/>
    <property type="molecule type" value="Genomic_DNA"/>
</dbReference>
<evidence type="ECO:0008006" key="4">
    <source>
        <dbReference type="Google" id="ProtNLM"/>
    </source>
</evidence>
<keyword evidence="3" id="KW-1185">Reference proteome</keyword>
<proteinExistence type="predicted"/>
<evidence type="ECO:0000313" key="2">
    <source>
        <dbReference type="EMBL" id="MCW8346451.1"/>
    </source>
</evidence>
<evidence type="ECO:0000313" key="3">
    <source>
        <dbReference type="Proteomes" id="UP001155587"/>
    </source>
</evidence>
<dbReference type="RefSeq" id="WP_265675007.1">
    <property type="nucleotide sequence ID" value="NZ_JAKRRY010000011.1"/>
</dbReference>
<dbReference type="AlphaFoldDB" id="A0A9X3CN55"/>
<accession>A0A9X3CN55</accession>
<keyword evidence="1" id="KW-0732">Signal</keyword>
<dbReference type="Proteomes" id="UP001155587">
    <property type="component" value="Unassembled WGS sequence"/>
</dbReference>
<evidence type="ECO:0000256" key="1">
    <source>
        <dbReference type="SAM" id="SignalP"/>
    </source>
</evidence>
<sequence length="329" mass="36571">MKLGLFSILTLILTMSFNVSALDDYRCVNSKAILSYVGENIPLGNSEYLDGEVLGRIFVTLDYDCQTRISPYTKATARIGLAHPTETIDSTVSGLKLRSLDFSNSIAGNPGTLVMMFTEAEHPTGRYNGSVRKAIFEVVKSGDISYENNKNGIQLWALGQFEMINYMWENHEPEYNDITFNQTISQTGTIPAYKASCDISHPSNITIPTLIKGVNEDVSIYFNISLNCTTNSLMENNIDLTVTPTNMNNSVLSQDKSTLIYNDGQVVTMNIFNNVGGSESPMLFSTKYQFNNDTQGNSFTIPMQANFKLGNNSDYGSFSFQTYISVHYN</sequence>
<feature type="chain" id="PRO_5040958590" description="Fimbrial protein" evidence="1">
    <location>
        <begin position="22"/>
        <end position="329"/>
    </location>
</feature>